<proteinExistence type="predicted"/>
<dbReference type="PANTHER" id="PTHR43283:SF3">
    <property type="entry name" value="BETA-LACTAMASE FAMILY PROTEIN (AFU_ORTHOLOGUE AFUA_5G07500)"/>
    <property type="match status" value="1"/>
</dbReference>
<dbReference type="InterPro" id="IPR001466">
    <property type="entry name" value="Beta-lactam-related"/>
</dbReference>
<accession>A0A2Z2NS65</accession>
<evidence type="ECO:0000313" key="2">
    <source>
        <dbReference type="EMBL" id="ASJ70407.1"/>
    </source>
</evidence>
<keyword evidence="2" id="KW-0378">Hydrolase</keyword>
<name>A0A2Z2NS65_9GAMM</name>
<dbReference type="Pfam" id="PF00144">
    <property type="entry name" value="Beta-lactamase"/>
    <property type="match status" value="1"/>
</dbReference>
<dbReference type="EC" id="3.1.1.-" evidence="2"/>
<dbReference type="Proteomes" id="UP000250079">
    <property type="component" value="Chromosome"/>
</dbReference>
<dbReference type="AlphaFoldDB" id="A0A2Z2NS65"/>
<evidence type="ECO:0000313" key="3">
    <source>
        <dbReference type="Proteomes" id="UP000250079"/>
    </source>
</evidence>
<dbReference type="GO" id="GO:0016787">
    <property type="term" value="F:hydrolase activity"/>
    <property type="evidence" value="ECO:0007669"/>
    <property type="project" value="UniProtKB-KW"/>
</dbReference>
<feature type="domain" description="Beta-lactamase-related" evidence="1">
    <location>
        <begin position="11"/>
        <end position="385"/>
    </location>
</feature>
<keyword evidence="3" id="KW-1185">Reference proteome</keyword>
<dbReference type="KEGG" id="gai:IMCC3135_01440"/>
<evidence type="ECO:0000259" key="1">
    <source>
        <dbReference type="Pfam" id="PF00144"/>
    </source>
</evidence>
<organism evidence="2 3">
    <name type="scientific">Granulosicoccus antarcticus IMCC3135</name>
    <dbReference type="NCBI Taxonomy" id="1192854"/>
    <lineage>
        <taxon>Bacteria</taxon>
        <taxon>Pseudomonadati</taxon>
        <taxon>Pseudomonadota</taxon>
        <taxon>Gammaproteobacteria</taxon>
        <taxon>Chromatiales</taxon>
        <taxon>Granulosicoccaceae</taxon>
        <taxon>Granulosicoccus</taxon>
    </lineage>
</organism>
<sequence>MEFQSTRVASLRNHVQHQVATGQFKGVAWCLEHRGKVVEQGMAGYQDAQSEQPLNKDTLYRLYSMTKPIVSVYCLQLIEQGLLQLDDTISRWLPAFAGQRVLGADGSLQACQRAITIEDLLTHRAGLSYDFLPGCPVADQYRAAALAADGSRSLQDLSAALASMPLAHQPGTRWYYSYATDVLASILEKVSGKPLSACLQDALFEPLGMSETGFQLSEENHHRLAQMFGQRELGEAPAAAADENKVPSNQLRAMNVDASYPSTDPDFARGGIGLYSTVDDYRQFMSVLMHGKASSGELILSRPMLDCLWQNRLTQQQMPITIGTKAYPGYGWGLVGRVMADTSASMRLTGIGEGGWAGAACTYFWVDRANEFSGIVMAQYLGSEVTLGPDIQALAYGTLA</sequence>
<dbReference type="EMBL" id="CP018632">
    <property type="protein sequence ID" value="ASJ70407.1"/>
    <property type="molecule type" value="Genomic_DNA"/>
</dbReference>
<dbReference type="InterPro" id="IPR012338">
    <property type="entry name" value="Beta-lactam/transpept-like"/>
</dbReference>
<dbReference type="SUPFAM" id="SSF56601">
    <property type="entry name" value="beta-lactamase/transpeptidase-like"/>
    <property type="match status" value="1"/>
</dbReference>
<gene>
    <name evidence="2" type="primary">estB_2</name>
    <name evidence="2" type="ORF">IMCC3135_01440</name>
</gene>
<protein>
    <submittedName>
        <fullName evidence="2">Esterase EstB</fullName>
        <ecNumber evidence="2">3.1.1.-</ecNumber>
    </submittedName>
</protein>
<dbReference type="InterPro" id="IPR050789">
    <property type="entry name" value="Diverse_Enzym_Activities"/>
</dbReference>
<reference evidence="2 3" key="1">
    <citation type="submission" date="2016-12" db="EMBL/GenBank/DDBJ databases">
        <authorList>
            <person name="Song W.-J."/>
            <person name="Kurnit D.M."/>
        </authorList>
    </citation>
    <scope>NUCLEOTIDE SEQUENCE [LARGE SCALE GENOMIC DNA]</scope>
    <source>
        <strain evidence="2 3">IMCC3135</strain>
    </source>
</reference>
<dbReference type="PANTHER" id="PTHR43283">
    <property type="entry name" value="BETA-LACTAMASE-RELATED"/>
    <property type="match status" value="1"/>
</dbReference>
<dbReference type="Gene3D" id="3.40.710.10">
    <property type="entry name" value="DD-peptidase/beta-lactamase superfamily"/>
    <property type="match status" value="1"/>
</dbReference>
<dbReference type="OrthoDB" id="119951at2"/>
<dbReference type="RefSeq" id="WP_088915955.1">
    <property type="nucleotide sequence ID" value="NZ_CP018632.1"/>
</dbReference>